<dbReference type="AlphaFoldDB" id="A0A0S4JAE8"/>
<name>A0A0S4JAE8_BODSA</name>
<reference evidence="3" key="1">
    <citation type="submission" date="2015-09" db="EMBL/GenBank/DDBJ databases">
        <authorList>
            <consortium name="Pathogen Informatics"/>
        </authorList>
    </citation>
    <scope>NUCLEOTIDE SEQUENCE [LARGE SCALE GENOMIC DNA]</scope>
    <source>
        <strain evidence="3">Lake Konstanz</strain>
    </source>
</reference>
<dbReference type="EMBL" id="CYKH01001443">
    <property type="protein sequence ID" value="CUG87104.1"/>
    <property type="molecule type" value="Genomic_DNA"/>
</dbReference>
<dbReference type="InterPro" id="IPR011992">
    <property type="entry name" value="EF-hand-dom_pair"/>
</dbReference>
<organism evidence="2 3">
    <name type="scientific">Bodo saltans</name>
    <name type="common">Flagellated protozoan</name>
    <dbReference type="NCBI Taxonomy" id="75058"/>
    <lineage>
        <taxon>Eukaryota</taxon>
        <taxon>Discoba</taxon>
        <taxon>Euglenozoa</taxon>
        <taxon>Kinetoplastea</taxon>
        <taxon>Metakinetoplastina</taxon>
        <taxon>Eubodonida</taxon>
        <taxon>Bodonidae</taxon>
        <taxon>Bodo</taxon>
    </lineage>
</organism>
<gene>
    <name evidence="2" type="ORF">BSAL_08680</name>
</gene>
<accession>A0A0S4JAE8</accession>
<keyword evidence="3" id="KW-1185">Reference proteome</keyword>
<dbReference type="OMA" id="YAQFSMV"/>
<protein>
    <recommendedName>
        <fullName evidence="4">EF-hand domain-containing protein</fullName>
    </recommendedName>
</protein>
<dbReference type="OrthoDB" id="272564at2759"/>
<dbReference type="VEuPathDB" id="TriTrypDB:BSAL_08680"/>
<dbReference type="Proteomes" id="UP000051952">
    <property type="component" value="Unassembled WGS sequence"/>
</dbReference>
<dbReference type="SUPFAM" id="SSF47473">
    <property type="entry name" value="EF-hand"/>
    <property type="match status" value="1"/>
</dbReference>
<evidence type="ECO:0008006" key="4">
    <source>
        <dbReference type="Google" id="ProtNLM"/>
    </source>
</evidence>
<sequence length="719" mass="80155">MTEDALSATVRNVKDICDRVVPLSPFMWSVPSCGPIVPVGWEPGVVADVCVQAKNLSLRFEQLAGELEGPYYHPVSDAFRLHPFHTHALSKHQFDVLRYGMVLDASAGLVLVPVPRQCGDSGSLVAHGYEAIHGSSLNDSDASQHPLHEEYVFVVYKLESDDSTDADGVPSNKPPHAKALFRIVFRNEAYLKNPSPDQSKHFPMFILRAVYISNDDFYRIHEVIASHRKYHKNPVNPDTGAPSPDPRLLVELQKPEVLRVADAWLQVLEGIIPTRVNLEGISIESTIQNDDQLSSPRRSLMSASPTKTVPAVQFPTLLDNQRYPSLSSKAVRLAYYTNGKRMTNRIEVVQKTRPLISYWRAGNMDVSFFATEQAAGPAPTQLTTPCTRVLFRETRSGSNYIEDDELVAYLPQESDVERLVVYDHLPAERLRLWVLRALLTAELHGRHVLLLELDSAFMIAQCVGLLRGSETNRDREVLFHLCKIVVETIEDYMQHSGNIWKTTIAVADKPPAADGSSVDIVALCRDILECIQLSKHRLEIARVTSGADGESTKALPELANGTSLIRNVDAASLFTPQQLAAQRSLMSENVVFAATTHRVFVTDEKLYPLFCYCDTNNDGFVAVSELVKLFLCKENKIDRAHMERRGPYAPPLSDAEALRIQASNLVAHPLCPLDGCGLPFTEKSVTEFVHSFCKHATTDGEEKLNYLEFSMMMLALAKR</sequence>
<dbReference type="InterPro" id="IPR018247">
    <property type="entry name" value="EF_Hand_1_Ca_BS"/>
</dbReference>
<evidence type="ECO:0000256" key="1">
    <source>
        <dbReference type="ARBA" id="ARBA00022837"/>
    </source>
</evidence>
<dbReference type="PROSITE" id="PS00018">
    <property type="entry name" value="EF_HAND_1"/>
    <property type="match status" value="1"/>
</dbReference>
<proteinExistence type="predicted"/>
<evidence type="ECO:0000313" key="3">
    <source>
        <dbReference type="Proteomes" id="UP000051952"/>
    </source>
</evidence>
<keyword evidence="1" id="KW-0106">Calcium</keyword>
<evidence type="ECO:0000313" key="2">
    <source>
        <dbReference type="EMBL" id="CUG87104.1"/>
    </source>
</evidence>
<dbReference type="Gene3D" id="1.10.238.10">
    <property type="entry name" value="EF-hand"/>
    <property type="match status" value="1"/>
</dbReference>